<evidence type="ECO:0000313" key="2">
    <source>
        <dbReference type="Proteomes" id="UP000322530"/>
    </source>
</evidence>
<dbReference type="Proteomes" id="UP000322530">
    <property type="component" value="Unassembled WGS sequence"/>
</dbReference>
<evidence type="ECO:0008006" key="3">
    <source>
        <dbReference type="Google" id="ProtNLM"/>
    </source>
</evidence>
<organism evidence="1 2">
    <name type="scientific">Dictyobacter arantiisoli</name>
    <dbReference type="NCBI Taxonomy" id="2014874"/>
    <lineage>
        <taxon>Bacteria</taxon>
        <taxon>Bacillati</taxon>
        <taxon>Chloroflexota</taxon>
        <taxon>Ktedonobacteria</taxon>
        <taxon>Ktedonobacterales</taxon>
        <taxon>Dictyobacteraceae</taxon>
        <taxon>Dictyobacter</taxon>
    </lineage>
</organism>
<gene>
    <name evidence="1" type="ORF">KDI_38810</name>
</gene>
<dbReference type="RefSeq" id="WP_149403207.1">
    <property type="nucleotide sequence ID" value="NZ_BIXY01000067.1"/>
</dbReference>
<accession>A0A5A5TG28</accession>
<protein>
    <recommendedName>
        <fullName evidence="3">Zinc-ribbon domain-containing protein</fullName>
    </recommendedName>
</protein>
<reference evidence="1 2" key="1">
    <citation type="submission" date="2019-01" db="EMBL/GenBank/DDBJ databases">
        <title>Draft genome sequence of Dictyobacter sp. Uno17.</title>
        <authorList>
            <person name="Wang C.M."/>
            <person name="Zheng Y."/>
            <person name="Sakai Y."/>
            <person name="Abe K."/>
            <person name="Yokota A."/>
            <person name="Yabe S."/>
        </authorList>
    </citation>
    <scope>NUCLEOTIDE SEQUENCE [LARGE SCALE GENOMIC DNA]</scope>
    <source>
        <strain evidence="1 2">Uno17</strain>
    </source>
</reference>
<proteinExistence type="predicted"/>
<dbReference type="AlphaFoldDB" id="A0A5A5TG28"/>
<sequence length="133" mass="15252">MFSTLIQRIKCSMARLFYEIARTRYEAQHWTQTRSCSSCSKQIPYDALFCAYCGKHLNTAATTPLPAQPTLAFDFPENDSLDIKPISIILPEPKPTPQSFLSYVRSTKENVGPATMAHRQVQDYYRNPSKTRR</sequence>
<dbReference type="EMBL" id="BIXY01000067">
    <property type="protein sequence ID" value="GCF10317.1"/>
    <property type="molecule type" value="Genomic_DNA"/>
</dbReference>
<evidence type="ECO:0000313" key="1">
    <source>
        <dbReference type="EMBL" id="GCF10317.1"/>
    </source>
</evidence>
<keyword evidence="2" id="KW-1185">Reference proteome</keyword>
<dbReference type="OrthoDB" id="162816at2"/>
<name>A0A5A5TG28_9CHLR</name>
<comment type="caution">
    <text evidence="1">The sequence shown here is derived from an EMBL/GenBank/DDBJ whole genome shotgun (WGS) entry which is preliminary data.</text>
</comment>